<feature type="transmembrane region" description="Helical" evidence="7">
    <location>
        <begin position="286"/>
        <end position="307"/>
    </location>
</feature>
<feature type="transmembrane region" description="Helical" evidence="7">
    <location>
        <begin position="212"/>
        <end position="236"/>
    </location>
</feature>
<feature type="transmembrane region" description="Helical" evidence="7">
    <location>
        <begin position="14"/>
        <end position="34"/>
    </location>
</feature>
<comment type="subcellular location">
    <subcellularLocation>
        <location evidence="1 7">Membrane</location>
        <topology evidence="1 7">Multi-pass membrane protein</topology>
    </subcellularLocation>
</comment>
<feature type="transmembrane region" description="Helical" evidence="7">
    <location>
        <begin position="120"/>
        <end position="140"/>
    </location>
</feature>
<dbReference type="GO" id="GO:0015211">
    <property type="term" value="F:purine nucleoside transmembrane transporter activity"/>
    <property type="evidence" value="ECO:0007669"/>
    <property type="project" value="UniProtKB-UniRule"/>
</dbReference>
<evidence type="ECO:0000256" key="6">
    <source>
        <dbReference type="ARBA" id="ARBA00023136"/>
    </source>
</evidence>
<feature type="transmembrane region" description="Helical" evidence="7">
    <location>
        <begin position="147"/>
        <end position="167"/>
    </location>
</feature>
<evidence type="ECO:0000313" key="9">
    <source>
        <dbReference type="Proteomes" id="UP001497480"/>
    </source>
</evidence>
<protein>
    <recommendedName>
        <fullName evidence="7">Probable purine permease</fullName>
    </recommendedName>
</protein>
<evidence type="ECO:0000256" key="5">
    <source>
        <dbReference type="ARBA" id="ARBA00022989"/>
    </source>
</evidence>
<dbReference type="InterPro" id="IPR037185">
    <property type="entry name" value="EmrE-like"/>
</dbReference>
<comment type="caution">
    <text evidence="8">The sequence shown here is derived from an EMBL/GenBank/DDBJ whole genome shotgun (WGS) entry which is preliminary data.</text>
</comment>
<dbReference type="AlphaFoldDB" id="A0AAV1XCL6"/>
<dbReference type="GO" id="GO:0005345">
    <property type="term" value="F:purine nucleobase transmembrane transporter activity"/>
    <property type="evidence" value="ECO:0007669"/>
    <property type="project" value="UniProtKB-UniRule"/>
</dbReference>
<evidence type="ECO:0000256" key="7">
    <source>
        <dbReference type="RuleBase" id="RU368015"/>
    </source>
</evidence>
<proteinExistence type="inferred from homology"/>
<sequence>MAEEAEQEKATKRILLLINCVMLAIGGSGGPLILRLYFLHGGHRVWLSSFLETAGFPIVLVPLIILYIRRKRTTTITATTKASIVSIKPPLIIAFAVIGVLTGLDNYLSAYGVARLPVSTSALIIASQLAFTAVFAFLLVKQKFKAYTVNAVVLLTLGAGVLALHTSGDRPVGESKKQYVMGFVVTLFAAALYGFVLPLVELAYKKTEQFMTYSLVLEIQFVMCTFATLLNIVGMITNHDFKVISREAKQFGLGEANYYVVLVGIAILWQAFFLGAIGVIYCASSLLSGIIIAVMLPVTEALAVVLYKETFKAEKGVSLILSVWGFAYYFYGEYKQTKNLKRNLTLETGELPQAHTIIPKDQ</sequence>
<dbReference type="Proteomes" id="UP001497480">
    <property type="component" value="Unassembled WGS sequence"/>
</dbReference>
<feature type="transmembrane region" description="Helical" evidence="7">
    <location>
        <begin position="313"/>
        <end position="331"/>
    </location>
</feature>
<keyword evidence="6 7" id="KW-0472">Membrane</keyword>
<evidence type="ECO:0000256" key="2">
    <source>
        <dbReference type="ARBA" id="ARBA00006213"/>
    </source>
</evidence>
<feature type="transmembrane region" description="Helical" evidence="7">
    <location>
        <begin position="46"/>
        <end position="68"/>
    </location>
</feature>
<accession>A0AAV1XCL6</accession>
<keyword evidence="3 7" id="KW-0813">Transport</keyword>
<keyword evidence="9" id="KW-1185">Reference proteome</keyword>
<dbReference type="PANTHER" id="PTHR31376">
    <property type="entry name" value="OS09G0467300 PROTEIN-RELATED"/>
    <property type="match status" value="1"/>
</dbReference>
<evidence type="ECO:0000256" key="4">
    <source>
        <dbReference type="ARBA" id="ARBA00022692"/>
    </source>
</evidence>
<reference evidence="8 9" key="1">
    <citation type="submission" date="2024-03" db="EMBL/GenBank/DDBJ databases">
        <authorList>
            <person name="Martinez-Hernandez J."/>
        </authorList>
    </citation>
    <scope>NUCLEOTIDE SEQUENCE [LARGE SCALE GENOMIC DNA]</scope>
</reference>
<gene>
    <name evidence="8" type="ORF">LLUT_LOCUS20376</name>
</gene>
<evidence type="ECO:0000256" key="1">
    <source>
        <dbReference type="ARBA" id="ARBA00004141"/>
    </source>
</evidence>
<dbReference type="EMBL" id="CAXHTB010000014">
    <property type="protein sequence ID" value="CAL0319316.1"/>
    <property type="molecule type" value="Genomic_DNA"/>
</dbReference>
<feature type="transmembrane region" description="Helical" evidence="7">
    <location>
        <begin position="256"/>
        <end position="279"/>
    </location>
</feature>
<keyword evidence="5 7" id="KW-1133">Transmembrane helix</keyword>
<dbReference type="SUPFAM" id="SSF103481">
    <property type="entry name" value="Multidrug resistance efflux transporter EmrE"/>
    <property type="match status" value="1"/>
</dbReference>
<feature type="transmembrane region" description="Helical" evidence="7">
    <location>
        <begin position="179"/>
        <end position="200"/>
    </location>
</feature>
<dbReference type="PANTHER" id="PTHR31376:SF1">
    <property type="entry name" value="PURINE PERMEASE 2"/>
    <property type="match status" value="1"/>
</dbReference>
<dbReference type="Pfam" id="PF16913">
    <property type="entry name" value="PUNUT"/>
    <property type="match status" value="1"/>
</dbReference>
<feature type="transmembrane region" description="Helical" evidence="7">
    <location>
        <begin position="89"/>
        <end position="108"/>
    </location>
</feature>
<dbReference type="InterPro" id="IPR030182">
    <property type="entry name" value="PUP_plant"/>
</dbReference>
<evidence type="ECO:0000256" key="3">
    <source>
        <dbReference type="ARBA" id="ARBA00022448"/>
    </source>
</evidence>
<name>A0AAV1XCL6_LUPLU</name>
<keyword evidence="4 7" id="KW-0812">Transmembrane</keyword>
<evidence type="ECO:0000313" key="8">
    <source>
        <dbReference type="EMBL" id="CAL0319316.1"/>
    </source>
</evidence>
<comment type="similarity">
    <text evidence="2 7">Belongs to the purine permeases (TC 2.A.7.14) family.</text>
</comment>
<organism evidence="8 9">
    <name type="scientific">Lupinus luteus</name>
    <name type="common">European yellow lupine</name>
    <dbReference type="NCBI Taxonomy" id="3873"/>
    <lineage>
        <taxon>Eukaryota</taxon>
        <taxon>Viridiplantae</taxon>
        <taxon>Streptophyta</taxon>
        <taxon>Embryophyta</taxon>
        <taxon>Tracheophyta</taxon>
        <taxon>Spermatophyta</taxon>
        <taxon>Magnoliopsida</taxon>
        <taxon>eudicotyledons</taxon>
        <taxon>Gunneridae</taxon>
        <taxon>Pentapetalae</taxon>
        <taxon>rosids</taxon>
        <taxon>fabids</taxon>
        <taxon>Fabales</taxon>
        <taxon>Fabaceae</taxon>
        <taxon>Papilionoideae</taxon>
        <taxon>50 kb inversion clade</taxon>
        <taxon>genistoids sensu lato</taxon>
        <taxon>core genistoids</taxon>
        <taxon>Genisteae</taxon>
        <taxon>Lupinus</taxon>
    </lineage>
</organism>
<dbReference type="GO" id="GO:0016020">
    <property type="term" value="C:membrane"/>
    <property type="evidence" value="ECO:0007669"/>
    <property type="project" value="UniProtKB-SubCell"/>
</dbReference>